<protein>
    <submittedName>
        <fullName evidence="1">Uncharacterized protein</fullName>
    </submittedName>
</protein>
<dbReference type="EMBL" id="JAFMPP010000016">
    <property type="protein sequence ID" value="MBO0664125.1"/>
    <property type="molecule type" value="Genomic_DNA"/>
</dbReference>
<organism evidence="1 2">
    <name type="scientific">Jiella flava</name>
    <dbReference type="NCBI Taxonomy" id="2816857"/>
    <lineage>
        <taxon>Bacteria</taxon>
        <taxon>Pseudomonadati</taxon>
        <taxon>Pseudomonadota</taxon>
        <taxon>Alphaproteobacteria</taxon>
        <taxon>Hyphomicrobiales</taxon>
        <taxon>Aurantimonadaceae</taxon>
        <taxon>Jiella</taxon>
    </lineage>
</organism>
<evidence type="ECO:0000313" key="1">
    <source>
        <dbReference type="EMBL" id="MBO0664125.1"/>
    </source>
</evidence>
<accession>A0A939FYX1</accession>
<comment type="caution">
    <text evidence="1">The sequence shown here is derived from an EMBL/GenBank/DDBJ whole genome shotgun (WGS) entry which is preliminary data.</text>
</comment>
<dbReference type="Proteomes" id="UP000664122">
    <property type="component" value="Unassembled WGS sequence"/>
</dbReference>
<gene>
    <name evidence="1" type="ORF">J1C48_16220</name>
</gene>
<keyword evidence="2" id="KW-1185">Reference proteome</keyword>
<name>A0A939FYX1_9HYPH</name>
<reference evidence="1" key="1">
    <citation type="submission" date="2021-03" db="EMBL/GenBank/DDBJ databases">
        <title>Whole genome sequence of Jiella sp. CQZ9-1.</title>
        <authorList>
            <person name="Tuo L."/>
        </authorList>
    </citation>
    <scope>NUCLEOTIDE SEQUENCE</scope>
    <source>
        <strain evidence="1">CQZ9-1</strain>
    </source>
</reference>
<dbReference type="RefSeq" id="WP_207259042.1">
    <property type="nucleotide sequence ID" value="NZ_JAFMPP010000016.1"/>
</dbReference>
<evidence type="ECO:0000313" key="2">
    <source>
        <dbReference type="Proteomes" id="UP000664122"/>
    </source>
</evidence>
<sequence length="120" mass="13170">MTKMASLEYDAIVEILNENSVFLRSPLSREVYAAAVADRDLTGVGISVEFHDRDIFTLSGEAITTGLGGIGAILNGRISVGFLLKVEKGKLVWLEGFTYGGDRWPEDLVDYRLTREAIST</sequence>
<dbReference type="AlphaFoldDB" id="A0A939FYX1"/>
<proteinExistence type="predicted"/>